<proteinExistence type="predicted"/>
<reference evidence="1 2" key="1">
    <citation type="journal article" date="2018" name="Sci. Rep.">
        <title>Genomic signatures of local adaptation to the degree of environmental predictability in rotifers.</title>
        <authorList>
            <person name="Franch-Gras L."/>
            <person name="Hahn C."/>
            <person name="Garcia-Roger E.M."/>
            <person name="Carmona M.J."/>
            <person name="Serra M."/>
            <person name="Gomez A."/>
        </authorList>
    </citation>
    <scope>NUCLEOTIDE SEQUENCE [LARGE SCALE GENOMIC DNA]</scope>
    <source>
        <strain evidence="1">HYR1</strain>
    </source>
</reference>
<gene>
    <name evidence="1" type="ORF">BpHYR1_044422</name>
</gene>
<dbReference type="EMBL" id="REGN01006385">
    <property type="protein sequence ID" value="RNA09710.1"/>
    <property type="molecule type" value="Genomic_DNA"/>
</dbReference>
<name>A0A3M7QE92_BRAPC</name>
<dbReference type="AlphaFoldDB" id="A0A3M7QE92"/>
<sequence length="95" mass="11493">MKSKFLDKVATFKQVIPPKSFTLRIKYFLRISQANKDSKLLCLVFKVVKIIAKFDVIIFELLYNDYYISSSKKYQRHFKLTQQHIKNEHFMIRKD</sequence>
<keyword evidence="2" id="KW-1185">Reference proteome</keyword>
<organism evidence="1 2">
    <name type="scientific">Brachionus plicatilis</name>
    <name type="common">Marine rotifer</name>
    <name type="synonym">Brachionus muelleri</name>
    <dbReference type="NCBI Taxonomy" id="10195"/>
    <lineage>
        <taxon>Eukaryota</taxon>
        <taxon>Metazoa</taxon>
        <taxon>Spiralia</taxon>
        <taxon>Gnathifera</taxon>
        <taxon>Rotifera</taxon>
        <taxon>Eurotatoria</taxon>
        <taxon>Monogononta</taxon>
        <taxon>Pseudotrocha</taxon>
        <taxon>Ploima</taxon>
        <taxon>Brachionidae</taxon>
        <taxon>Brachionus</taxon>
    </lineage>
</organism>
<protein>
    <submittedName>
        <fullName evidence="1">Uncharacterized protein</fullName>
    </submittedName>
</protein>
<comment type="caution">
    <text evidence="1">The sequence shown here is derived from an EMBL/GenBank/DDBJ whole genome shotgun (WGS) entry which is preliminary data.</text>
</comment>
<evidence type="ECO:0000313" key="1">
    <source>
        <dbReference type="EMBL" id="RNA09710.1"/>
    </source>
</evidence>
<dbReference type="Proteomes" id="UP000276133">
    <property type="component" value="Unassembled WGS sequence"/>
</dbReference>
<evidence type="ECO:0000313" key="2">
    <source>
        <dbReference type="Proteomes" id="UP000276133"/>
    </source>
</evidence>
<accession>A0A3M7QE92</accession>